<gene>
    <name evidence="1" type="ORF">C6Y53_07245</name>
</gene>
<evidence type="ECO:0000313" key="1">
    <source>
        <dbReference type="EMBL" id="AVO37522.2"/>
    </source>
</evidence>
<proteinExistence type="predicted"/>
<dbReference type="Proteomes" id="UP000237655">
    <property type="component" value="Chromosome"/>
</dbReference>
<keyword evidence="2" id="KW-1185">Reference proteome</keyword>
<dbReference type="AlphaFoldDB" id="A0A2S0MNP9"/>
<sequence>MTGFWYLGLATCSIDPKVGAAHLRFGARDKATIVEHMDEAVSNIFDAVAQACDLLAPQVYWNHC</sequence>
<reference evidence="2" key="1">
    <citation type="submission" date="2018-03" db="EMBL/GenBank/DDBJ databases">
        <title>Genomic analysis of the strain SH-1 isolated from shrimp intestine.</title>
        <authorList>
            <person name="Kim Y.-S."/>
            <person name="Kim S.-E."/>
            <person name="Kim K.-H."/>
        </authorList>
    </citation>
    <scope>NUCLEOTIDE SEQUENCE [LARGE SCALE GENOMIC DNA]</scope>
    <source>
        <strain evidence="2">SH-1</strain>
    </source>
</reference>
<organism evidence="1 2">
    <name type="scientific">Pukyongiella litopenaei</name>
    <dbReference type="NCBI Taxonomy" id="2605946"/>
    <lineage>
        <taxon>Bacteria</taxon>
        <taxon>Pseudomonadati</taxon>
        <taxon>Pseudomonadota</taxon>
        <taxon>Alphaproteobacteria</taxon>
        <taxon>Rhodobacterales</taxon>
        <taxon>Paracoccaceae</taxon>
        <taxon>Pukyongiella</taxon>
    </lineage>
</organism>
<protein>
    <submittedName>
        <fullName evidence="1">Uncharacterized protein</fullName>
    </submittedName>
</protein>
<accession>A0A2S0MNP9</accession>
<evidence type="ECO:0000313" key="2">
    <source>
        <dbReference type="Proteomes" id="UP000237655"/>
    </source>
</evidence>
<dbReference type="RefSeq" id="WP_149615485.1">
    <property type="nucleotide sequence ID" value="NZ_CP027665.1"/>
</dbReference>
<dbReference type="KEGG" id="thas:C6Y53_07245"/>
<dbReference type="EMBL" id="CP027665">
    <property type="protein sequence ID" value="AVO37522.2"/>
    <property type="molecule type" value="Genomic_DNA"/>
</dbReference>
<name>A0A2S0MNP9_9RHOB</name>